<dbReference type="SUPFAM" id="SSF103506">
    <property type="entry name" value="Mitochondrial carrier"/>
    <property type="match status" value="1"/>
</dbReference>
<keyword evidence="11" id="KW-1185">Reference proteome</keyword>
<dbReference type="FunFam" id="1.50.40.10:FF:000090">
    <property type="entry name" value="Folate transporter 1, chloroplastic"/>
    <property type="match status" value="1"/>
</dbReference>
<comment type="subcellular location">
    <subcellularLocation>
        <location evidence="1">Membrane</location>
        <topology evidence="1">Multi-pass membrane protein</topology>
    </subcellularLocation>
</comment>
<evidence type="ECO:0000256" key="1">
    <source>
        <dbReference type="ARBA" id="ARBA00004141"/>
    </source>
</evidence>
<dbReference type="InterPro" id="IPR044712">
    <property type="entry name" value="SLC25A32-like"/>
</dbReference>
<keyword evidence="5" id="KW-0677">Repeat</keyword>
<reference evidence="10" key="1">
    <citation type="submission" date="2020-12" db="EMBL/GenBank/DDBJ databases">
        <title>Metabolic potential, ecology and presence of endohyphal bacteria is reflected in genomic diversity of Mucoromycotina.</title>
        <authorList>
            <person name="Muszewska A."/>
            <person name="Okrasinska A."/>
            <person name="Steczkiewicz K."/>
            <person name="Drgas O."/>
            <person name="Orlowska M."/>
            <person name="Perlinska-Lenart U."/>
            <person name="Aleksandrzak-Piekarczyk T."/>
            <person name="Szatraj K."/>
            <person name="Zielenkiewicz U."/>
            <person name="Pilsyk S."/>
            <person name="Malc E."/>
            <person name="Mieczkowski P."/>
            <person name="Kruszewska J.S."/>
            <person name="Biernat P."/>
            <person name="Pawlowska J."/>
        </authorList>
    </citation>
    <scope>NUCLEOTIDE SEQUENCE</scope>
    <source>
        <strain evidence="10">WA0000051536</strain>
    </source>
</reference>
<feature type="repeat" description="Solcar" evidence="8">
    <location>
        <begin position="10"/>
        <end position="102"/>
    </location>
</feature>
<dbReference type="AlphaFoldDB" id="A0A8H7UIE7"/>
<proteinExistence type="inferred from homology"/>
<feature type="repeat" description="Solcar" evidence="8">
    <location>
        <begin position="111"/>
        <end position="198"/>
    </location>
</feature>
<dbReference type="InterPro" id="IPR023395">
    <property type="entry name" value="MCP_dom_sf"/>
</dbReference>
<dbReference type="EMBL" id="JAEPRA010000007">
    <property type="protein sequence ID" value="KAG2182872.1"/>
    <property type="molecule type" value="Genomic_DNA"/>
</dbReference>
<evidence type="ECO:0000256" key="8">
    <source>
        <dbReference type="PROSITE-ProRule" id="PRU00282"/>
    </source>
</evidence>
<evidence type="ECO:0000256" key="6">
    <source>
        <dbReference type="ARBA" id="ARBA00022989"/>
    </source>
</evidence>
<keyword evidence="3 9" id="KW-0813">Transport</keyword>
<name>A0A8H7UIE7_9FUNG</name>
<comment type="caution">
    <text evidence="10">The sequence shown here is derived from an EMBL/GenBank/DDBJ whole genome shotgun (WGS) entry which is preliminary data.</text>
</comment>
<dbReference type="Gene3D" id="1.50.40.10">
    <property type="entry name" value="Mitochondrial carrier domain"/>
    <property type="match status" value="1"/>
</dbReference>
<evidence type="ECO:0000256" key="2">
    <source>
        <dbReference type="ARBA" id="ARBA00006375"/>
    </source>
</evidence>
<protein>
    <submittedName>
        <fullName evidence="10">Uncharacterized protein</fullName>
    </submittedName>
</protein>
<dbReference type="PANTHER" id="PTHR45683">
    <property type="entry name" value="MITOCHONDRIAL NICOTINAMIDE ADENINE DINUCLEOTIDE TRANSPORTER 1-RELATED-RELATED"/>
    <property type="match status" value="1"/>
</dbReference>
<dbReference type="InterPro" id="IPR018108">
    <property type="entry name" value="MCP_transmembrane"/>
</dbReference>
<keyword evidence="6" id="KW-1133">Transmembrane helix</keyword>
<evidence type="ECO:0000256" key="9">
    <source>
        <dbReference type="RuleBase" id="RU000488"/>
    </source>
</evidence>
<sequence length="312" mass="35290">MSTSKSYTSSPHLDQALAGFGAGLVSTVILHPLDVIKIRFQVDERKKSEQRPLIGGTVRSFQKIVRNEGVWRGLYRGVTPNIAGATASWSLYFWWYSLIKKHMPKDEEGKLSPIQHLTASAEAGAITAVFTNPFWVIKTRMCTTTRYTPGAYTGLFNGLRRLATEEGIRGLYRGMVPALFGVSHGAIQFMAYEEMKKWRKSIREKEGMEDLDIERLSTVEYLVMAASSKVTATIATYPYQVLRSRFQNQTTQDKYKGVVDCVRQIYRAEGYIGFYKGLSPNIIRVLPGTCITFVVYERLSQYLRENATENSS</sequence>
<evidence type="ECO:0000313" key="11">
    <source>
        <dbReference type="Proteomes" id="UP000612746"/>
    </source>
</evidence>
<evidence type="ECO:0000256" key="7">
    <source>
        <dbReference type="ARBA" id="ARBA00023136"/>
    </source>
</evidence>
<feature type="repeat" description="Solcar" evidence="8">
    <location>
        <begin position="216"/>
        <end position="302"/>
    </location>
</feature>
<comment type="similarity">
    <text evidence="2 9">Belongs to the mitochondrial carrier (TC 2.A.29) family.</text>
</comment>
<keyword evidence="4 8" id="KW-0812">Transmembrane</keyword>
<dbReference type="Proteomes" id="UP000612746">
    <property type="component" value="Unassembled WGS sequence"/>
</dbReference>
<evidence type="ECO:0000256" key="3">
    <source>
        <dbReference type="ARBA" id="ARBA00022448"/>
    </source>
</evidence>
<dbReference type="PROSITE" id="PS50920">
    <property type="entry name" value="SOLCAR"/>
    <property type="match status" value="3"/>
</dbReference>
<dbReference type="Pfam" id="PF00153">
    <property type="entry name" value="Mito_carr"/>
    <property type="match status" value="3"/>
</dbReference>
<organism evidence="10 11">
    <name type="scientific">Umbelopsis vinacea</name>
    <dbReference type="NCBI Taxonomy" id="44442"/>
    <lineage>
        <taxon>Eukaryota</taxon>
        <taxon>Fungi</taxon>
        <taxon>Fungi incertae sedis</taxon>
        <taxon>Mucoromycota</taxon>
        <taxon>Mucoromycotina</taxon>
        <taxon>Umbelopsidomycetes</taxon>
        <taxon>Umbelopsidales</taxon>
        <taxon>Umbelopsidaceae</taxon>
        <taxon>Umbelopsis</taxon>
    </lineage>
</organism>
<evidence type="ECO:0000256" key="5">
    <source>
        <dbReference type="ARBA" id="ARBA00022737"/>
    </source>
</evidence>
<dbReference type="GO" id="GO:0016020">
    <property type="term" value="C:membrane"/>
    <property type="evidence" value="ECO:0007669"/>
    <property type="project" value="UniProtKB-SubCell"/>
</dbReference>
<dbReference type="OrthoDB" id="428293at2759"/>
<dbReference type="GO" id="GO:0055085">
    <property type="term" value="P:transmembrane transport"/>
    <property type="evidence" value="ECO:0007669"/>
    <property type="project" value="InterPro"/>
</dbReference>
<keyword evidence="7 8" id="KW-0472">Membrane</keyword>
<gene>
    <name evidence="10" type="ORF">INT44_005853</name>
</gene>
<dbReference type="GO" id="GO:0006862">
    <property type="term" value="P:nucleotide transport"/>
    <property type="evidence" value="ECO:0007669"/>
    <property type="project" value="InterPro"/>
</dbReference>
<accession>A0A8H7UIE7</accession>
<evidence type="ECO:0000256" key="4">
    <source>
        <dbReference type="ARBA" id="ARBA00022692"/>
    </source>
</evidence>
<evidence type="ECO:0000313" key="10">
    <source>
        <dbReference type="EMBL" id="KAG2182872.1"/>
    </source>
</evidence>